<dbReference type="SUPFAM" id="SSF47954">
    <property type="entry name" value="Cyclin-like"/>
    <property type="match status" value="1"/>
</dbReference>
<gene>
    <name evidence="2" type="ORF">AW171_hschr31969</name>
</gene>
<feature type="domain" description="Cyclin N-terminal" evidence="1">
    <location>
        <begin position="45"/>
        <end position="142"/>
    </location>
</feature>
<dbReference type="InterPro" id="IPR036915">
    <property type="entry name" value="Cyclin-like_sf"/>
</dbReference>
<evidence type="ECO:0000313" key="3">
    <source>
        <dbReference type="Proteomes" id="UP000243052"/>
    </source>
</evidence>
<dbReference type="GO" id="GO:0019901">
    <property type="term" value="F:protein kinase binding"/>
    <property type="evidence" value="ECO:0007669"/>
    <property type="project" value="InterPro"/>
</dbReference>
<accession>A0A0X8HRH0</accession>
<dbReference type="Gene3D" id="1.10.472.10">
    <property type="entry name" value="Cyclin-like"/>
    <property type="match status" value="1"/>
</dbReference>
<dbReference type="GeneID" id="28723332"/>
<dbReference type="STRING" id="45286.A0A0X8HRH0"/>
<dbReference type="CDD" id="cd20557">
    <property type="entry name" value="CYCLIN_ScPCL1-like"/>
    <property type="match status" value="1"/>
</dbReference>
<dbReference type="EMBL" id="CP014243">
    <property type="protein sequence ID" value="AMD20099.1"/>
    <property type="molecule type" value="Genomic_DNA"/>
</dbReference>
<dbReference type="InterPro" id="IPR006671">
    <property type="entry name" value="Cyclin_N"/>
</dbReference>
<sequence length="243" mass="27327">MLEYEAIIRFTSKPVNMDMINFLAATTASTIQIKHGSGKKPVVPLVDYIVKLVRGSNVQTPTLMATTVYLSKLKNIIPAHAHGMETTRHRIFTGCLVLASKYLNDSSPLNKHWCEYTNDLLDLAEMNMIERELLAYLNWEINITTEDLVACLSHFLNPIKEELAAQLCPLPPAEDLLFRQHKTGYMHSDMYSLESPRTYSSGITESNCYSGSISMNSKFSSPRTPVTFSSGIIMDKIRDCIPN</sequence>
<proteinExistence type="predicted"/>
<organism evidence="2 3">
    <name type="scientific">Eremothecium sinecaudum</name>
    <dbReference type="NCBI Taxonomy" id="45286"/>
    <lineage>
        <taxon>Eukaryota</taxon>
        <taxon>Fungi</taxon>
        <taxon>Dikarya</taxon>
        <taxon>Ascomycota</taxon>
        <taxon>Saccharomycotina</taxon>
        <taxon>Saccharomycetes</taxon>
        <taxon>Saccharomycetales</taxon>
        <taxon>Saccharomycetaceae</taxon>
        <taxon>Eremothecium</taxon>
    </lineage>
</organism>
<dbReference type="PANTHER" id="PTHR15615:SF10">
    <property type="entry name" value="PHO85 CYCLIN-2-RELATED"/>
    <property type="match status" value="1"/>
</dbReference>
<dbReference type="InterPro" id="IPR013922">
    <property type="entry name" value="Cyclin_PHO80-like"/>
</dbReference>
<dbReference type="RefSeq" id="XP_017987095.1">
    <property type="nucleotide sequence ID" value="XM_018131017.1"/>
</dbReference>
<dbReference type="PANTHER" id="PTHR15615">
    <property type="match status" value="1"/>
</dbReference>
<dbReference type="GO" id="GO:0016538">
    <property type="term" value="F:cyclin-dependent protein serine/threonine kinase regulator activity"/>
    <property type="evidence" value="ECO:0007669"/>
    <property type="project" value="TreeGrafter"/>
</dbReference>
<keyword evidence="3" id="KW-1185">Reference proteome</keyword>
<dbReference type="Pfam" id="PF00134">
    <property type="entry name" value="Cyclin_N"/>
    <property type="match status" value="1"/>
</dbReference>
<evidence type="ECO:0000313" key="2">
    <source>
        <dbReference type="EMBL" id="AMD20099.1"/>
    </source>
</evidence>
<protein>
    <submittedName>
        <fullName evidence="2">HCL052Wp</fullName>
    </submittedName>
</protein>
<reference evidence="2 3" key="1">
    <citation type="submission" date="2016-01" db="EMBL/GenBank/DDBJ databases">
        <title>Genome sequence of the yeast Holleya sinecauda.</title>
        <authorList>
            <person name="Dietrich F.S."/>
        </authorList>
    </citation>
    <scope>NUCLEOTIDE SEQUENCE [LARGE SCALE GENOMIC DNA]</scope>
    <source>
        <strain evidence="2 3">ATCC 58844</strain>
    </source>
</reference>
<dbReference type="AlphaFoldDB" id="A0A0X8HRH0"/>
<name>A0A0X8HRH0_9SACH</name>
<dbReference type="Proteomes" id="UP000243052">
    <property type="component" value="Chromosome iii"/>
</dbReference>
<dbReference type="GO" id="GO:0005634">
    <property type="term" value="C:nucleus"/>
    <property type="evidence" value="ECO:0007669"/>
    <property type="project" value="TreeGrafter"/>
</dbReference>
<dbReference type="GO" id="GO:0000307">
    <property type="term" value="C:cyclin-dependent protein kinase holoenzyme complex"/>
    <property type="evidence" value="ECO:0007669"/>
    <property type="project" value="UniProtKB-ARBA"/>
</dbReference>
<dbReference type="OrthoDB" id="10250320at2759"/>
<evidence type="ECO:0000259" key="1">
    <source>
        <dbReference type="Pfam" id="PF00134"/>
    </source>
</evidence>